<sequence length="103" mass="11625">MSEQLVRVHHSHIAIFMPQSFPAGSRPVEDEIHEIDIVPFLNFGTYSGCLEDTCKLLVSEPRSLCSSSLHVYSRTDRIGLLSIWKSLSLPSSDERAEEHVNDE</sequence>
<name>R9P9L7_PSEHS</name>
<evidence type="ECO:0000313" key="1">
    <source>
        <dbReference type="EMBL" id="GAC97932.1"/>
    </source>
</evidence>
<accession>R9P9L7</accession>
<dbReference type="GeneID" id="24110798"/>
<keyword evidence="2" id="KW-1185">Reference proteome</keyword>
<reference evidence="2" key="1">
    <citation type="journal article" date="2013" name="Genome Announc.">
        <title>Draft genome sequence of the basidiomycetous yeast-like fungus Pseudozyma hubeiensis SY62, which produces an abundant amount of the biosurfactant mannosylerythritol lipids.</title>
        <authorList>
            <person name="Konishi M."/>
            <person name="Hatada Y."/>
            <person name="Horiuchi J."/>
        </authorList>
    </citation>
    <scope>NUCLEOTIDE SEQUENCE [LARGE SCALE GENOMIC DNA]</scope>
    <source>
        <strain evidence="2">SY62</strain>
    </source>
</reference>
<proteinExistence type="predicted"/>
<dbReference type="EMBL" id="DF238814">
    <property type="protein sequence ID" value="GAC97932.1"/>
    <property type="molecule type" value="Genomic_DNA"/>
</dbReference>
<protein>
    <submittedName>
        <fullName evidence="1">Uncharacterized protein</fullName>
    </submittedName>
</protein>
<gene>
    <name evidence="1" type="ORF">PHSY_005520</name>
</gene>
<dbReference type="Proteomes" id="UP000014071">
    <property type="component" value="Unassembled WGS sequence"/>
</dbReference>
<dbReference type="AlphaFoldDB" id="R9P9L7"/>
<dbReference type="RefSeq" id="XP_012191519.1">
    <property type="nucleotide sequence ID" value="XM_012336129.1"/>
</dbReference>
<dbReference type="HOGENOM" id="CLU_2264904_0_0_1"/>
<evidence type="ECO:0000313" key="2">
    <source>
        <dbReference type="Proteomes" id="UP000014071"/>
    </source>
</evidence>
<organism evidence="1 2">
    <name type="scientific">Pseudozyma hubeiensis (strain SY62)</name>
    <name type="common">Yeast</name>
    <dbReference type="NCBI Taxonomy" id="1305764"/>
    <lineage>
        <taxon>Eukaryota</taxon>
        <taxon>Fungi</taxon>
        <taxon>Dikarya</taxon>
        <taxon>Basidiomycota</taxon>
        <taxon>Ustilaginomycotina</taxon>
        <taxon>Ustilaginomycetes</taxon>
        <taxon>Ustilaginales</taxon>
        <taxon>Ustilaginaceae</taxon>
        <taxon>Pseudozyma</taxon>
    </lineage>
</organism>